<keyword evidence="1" id="KW-0732">Signal</keyword>
<feature type="signal peptide" evidence="1">
    <location>
        <begin position="1"/>
        <end position="23"/>
    </location>
</feature>
<dbReference type="STRING" id="369401.SAMN05428642_1093"/>
<dbReference type="Proteomes" id="UP000182544">
    <property type="component" value="Unassembled WGS sequence"/>
</dbReference>
<dbReference type="OrthoDB" id="1151602at2"/>
<evidence type="ECO:0000259" key="2">
    <source>
        <dbReference type="Pfam" id="PF13648"/>
    </source>
</evidence>
<dbReference type="RefSeq" id="WP_072403739.1">
    <property type="nucleotide sequence ID" value="NZ_FPKV01000009.1"/>
</dbReference>
<proteinExistence type="predicted"/>
<dbReference type="InterPro" id="IPR024311">
    <property type="entry name" value="Lipocalin-like"/>
</dbReference>
<reference evidence="3 4" key="1">
    <citation type="submission" date="2016-10" db="EMBL/GenBank/DDBJ databases">
        <authorList>
            <person name="de Groot N.N."/>
        </authorList>
    </citation>
    <scope>NUCLEOTIDE SEQUENCE [LARGE SCALE GENOMIC DNA]</scope>
    <source>
        <strain evidence="3 4">DSM 18180</strain>
    </source>
</reference>
<accession>A0A1K2ISJ9</accession>
<feature type="chain" id="PRO_5012792270" evidence="1">
    <location>
        <begin position="24"/>
        <end position="151"/>
    </location>
</feature>
<sequence>MKKLTLLLGILIGLMISSCSSNNDNPSTETDPIIGKWKIKSIELNSQIRTLEDCHLQQTNTYQKNGNLIEYYWENEMTPCVFNTSTIKYKLENGILTSINESEGTNGVAFEISNEIITLNGTTLVFKEVSDNNYGQYPENQQQIFTYIKIE</sequence>
<evidence type="ECO:0000313" key="3">
    <source>
        <dbReference type="EMBL" id="SFZ95160.1"/>
    </source>
</evidence>
<dbReference type="PROSITE" id="PS51257">
    <property type="entry name" value="PROKAR_LIPOPROTEIN"/>
    <property type="match status" value="1"/>
</dbReference>
<dbReference type="EMBL" id="FPKV01000009">
    <property type="protein sequence ID" value="SFZ95160.1"/>
    <property type="molecule type" value="Genomic_DNA"/>
</dbReference>
<evidence type="ECO:0000256" key="1">
    <source>
        <dbReference type="SAM" id="SignalP"/>
    </source>
</evidence>
<keyword evidence="4" id="KW-1185">Reference proteome</keyword>
<gene>
    <name evidence="3" type="ORF">SAMN05428642_1093</name>
</gene>
<name>A0A1K2ISJ9_9FLAO</name>
<dbReference type="AlphaFoldDB" id="A0A1K2ISJ9"/>
<evidence type="ECO:0000313" key="4">
    <source>
        <dbReference type="Proteomes" id="UP000182544"/>
    </source>
</evidence>
<feature type="domain" description="Lipocalin-like" evidence="2">
    <location>
        <begin position="33"/>
        <end position="126"/>
    </location>
</feature>
<organism evidence="3 4">
    <name type="scientific">Flaviramulus basaltis</name>
    <dbReference type="NCBI Taxonomy" id="369401"/>
    <lineage>
        <taxon>Bacteria</taxon>
        <taxon>Pseudomonadati</taxon>
        <taxon>Bacteroidota</taxon>
        <taxon>Flavobacteriia</taxon>
        <taxon>Flavobacteriales</taxon>
        <taxon>Flavobacteriaceae</taxon>
        <taxon>Flaviramulus</taxon>
    </lineage>
</organism>
<protein>
    <submittedName>
        <fullName evidence="3">Lipocalin-like domain-containing protein</fullName>
    </submittedName>
</protein>
<dbReference type="Pfam" id="PF13648">
    <property type="entry name" value="Lipocalin_4"/>
    <property type="match status" value="1"/>
</dbReference>